<feature type="domain" description="Amidase" evidence="1">
    <location>
        <begin position="33"/>
        <end position="477"/>
    </location>
</feature>
<dbReference type="InterPro" id="IPR036928">
    <property type="entry name" value="AS_sf"/>
</dbReference>
<dbReference type="PANTHER" id="PTHR42678:SF5">
    <property type="entry name" value="GLUTAMYL-TRNA(GLN) AMIDOTRANSFERASE SUBUNIT A"/>
    <property type="match status" value="1"/>
</dbReference>
<dbReference type="AlphaFoldDB" id="A0A830EE35"/>
<dbReference type="SUPFAM" id="SSF75304">
    <property type="entry name" value="Amidase signature (AS) enzymes"/>
    <property type="match status" value="1"/>
</dbReference>
<sequence>MPPATGDGFDIVEATVAEIHAAFEAGERTAAALVDRYLARIEAYDDDLNAILTFNDTARKRAERLDERFAAEGLVGPLHGVPVVLKDNMDTHDLPTTAGSTALSGSVPDEDAFVVDRLRAAGGVIVAKANLQEFAFGVDTISSLGGATRNAYDLGRRPAGSSGGTAAAIAANLGAVGMGSDTCSSVRSPAAFNDLVGLRPSRGLVSRRGLVPLSSTQDTVGPITRTVADAARILDVIAGYDPADPVTATGADSIPENGYTAHLDPDALEGARIGVVREFFGRSSPASAPAAAAERVTAAVEEALDEMAAAGATIVDPVEVVDADVLAGARVLRYEFSRDFDAYLAGLDADLPYDSLAEIVGSGEVAPAVAERIRESDILDSLEQAENVGYLRSLDRRRRCREATVARLVETNLDALAYPPSAVPPVAIPDHQPFVEMRCELAAHTGLPAITVPAGFTDHGLPVGIELLGRPFAEPRLIALAYAFEQATDHRRPPDRFGTLV</sequence>
<dbReference type="RefSeq" id="WP_188788530.1">
    <property type="nucleotide sequence ID" value="NZ_BMOC01000028.1"/>
</dbReference>
<accession>A0A830EE35</accession>
<comment type="caution">
    <text evidence="2">The sequence shown here is derived from an EMBL/GenBank/DDBJ whole genome shotgun (WGS) entry which is preliminary data.</text>
</comment>
<keyword evidence="3" id="KW-1185">Reference proteome</keyword>
<dbReference type="Gene3D" id="3.90.1300.10">
    <property type="entry name" value="Amidase signature (AS) domain"/>
    <property type="match status" value="1"/>
</dbReference>
<gene>
    <name evidence="2" type="ORF">GCM10008995_28160</name>
</gene>
<dbReference type="Pfam" id="PF01425">
    <property type="entry name" value="Amidase"/>
    <property type="match status" value="1"/>
</dbReference>
<dbReference type="OrthoDB" id="359273at2157"/>
<dbReference type="InterPro" id="IPR023631">
    <property type="entry name" value="Amidase_dom"/>
</dbReference>
<organism evidence="2 3">
    <name type="scientific">Halobellus salinus</name>
    <dbReference type="NCBI Taxonomy" id="931585"/>
    <lineage>
        <taxon>Archaea</taxon>
        <taxon>Methanobacteriati</taxon>
        <taxon>Methanobacteriota</taxon>
        <taxon>Stenosarchaea group</taxon>
        <taxon>Halobacteria</taxon>
        <taxon>Halobacteriales</taxon>
        <taxon>Haloferacaceae</taxon>
        <taxon>Halobellus</taxon>
    </lineage>
</organism>
<reference evidence="2" key="1">
    <citation type="journal article" date="2014" name="Int. J. Syst. Evol. Microbiol.">
        <title>Complete genome sequence of Corynebacterium casei LMG S-19264T (=DSM 44701T), isolated from a smear-ripened cheese.</title>
        <authorList>
            <consortium name="US DOE Joint Genome Institute (JGI-PGF)"/>
            <person name="Walter F."/>
            <person name="Albersmeier A."/>
            <person name="Kalinowski J."/>
            <person name="Ruckert C."/>
        </authorList>
    </citation>
    <scope>NUCLEOTIDE SEQUENCE</scope>
    <source>
        <strain evidence="2">JCM 14359</strain>
    </source>
</reference>
<reference evidence="2" key="2">
    <citation type="submission" date="2020-09" db="EMBL/GenBank/DDBJ databases">
        <authorList>
            <person name="Sun Q."/>
            <person name="Ohkuma M."/>
        </authorList>
    </citation>
    <scope>NUCLEOTIDE SEQUENCE</scope>
    <source>
        <strain evidence="2">JCM 14359</strain>
    </source>
</reference>
<dbReference type="PANTHER" id="PTHR42678">
    <property type="entry name" value="AMIDASE"/>
    <property type="match status" value="1"/>
</dbReference>
<dbReference type="Proteomes" id="UP000653099">
    <property type="component" value="Unassembled WGS sequence"/>
</dbReference>
<proteinExistence type="predicted"/>
<dbReference type="EMBL" id="BMOC01000028">
    <property type="protein sequence ID" value="GGJ16638.1"/>
    <property type="molecule type" value="Genomic_DNA"/>
</dbReference>
<evidence type="ECO:0000259" key="1">
    <source>
        <dbReference type="Pfam" id="PF01425"/>
    </source>
</evidence>
<evidence type="ECO:0000313" key="3">
    <source>
        <dbReference type="Proteomes" id="UP000653099"/>
    </source>
</evidence>
<name>A0A830EE35_9EURY</name>
<protein>
    <submittedName>
        <fullName evidence="2">Amidase</fullName>
    </submittedName>
</protein>
<evidence type="ECO:0000313" key="2">
    <source>
        <dbReference type="EMBL" id="GGJ16638.1"/>
    </source>
</evidence>